<sequence>MAIENKDLHDREIWAGVARFWYSKAVNKSPSVGRLYHHLAIPAQPNALQQLYYSCRSLTCMQRFKSACESILTSLDPFLVHATYLQTSPIDASFIKAHGILFLGKSLDLFSAPCSDYLG</sequence>
<dbReference type="SUPFAM" id="SSF48452">
    <property type="entry name" value="TPR-like"/>
    <property type="match status" value="1"/>
</dbReference>
<dbReference type="Pfam" id="PF10373">
    <property type="entry name" value="EST1_DNA_bind"/>
    <property type="match status" value="1"/>
</dbReference>
<protein>
    <recommendedName>
        <fullName evidence="1">DNA/RNA-binding domain-containing protein</fullName>
    </recommendedName>
</protein>
<name>A0A6A6E1E0_9PEZI</name>
<dbReference type="InterPro" id="IPR045153">
    <property type="entry name" value="Est1/Ebs1-like"/>
</dbReference>
<dbReference type="EMBL" id="ML994632">
    <property type="protein sequence ID" value="KAF2185767.1"/>
    <property type="molecule type" value="Genomic_DNA"/>
</dbReference>
<dbReference type="Gene3D" id="1.25.40.10">
    <property type="entry name" value="Tetratricopeptide repeat domain"/>
    <property type="match status" value="1"/>
</dbReference>
<keyword evidence="3" id="KW-1185">Reference proteome</keyword>
<feature type="domain" description="DNA/RNA-binding" evidence="1">
    <location>
        <begin position="20"/>
        <end position="107"/>
    </location>
</feature>
<dbReference type="Proteomes" id="UP000800200">
    <property type="component" value="Unassembled WGS sequence"/>
</dbReference>
<accession>A0A6A6E1E0</accession>
<evidence type="ECO:0000313" key="2">
    <source>
        <dbReference type="EMBL" id="KAF2185767.1"/>
    </source>
</evidence>
<evidence type="ECO:0000313" key="3">
    <source>
        <dbReference type="Proteomes" id="UP000800200"/>
    </source>
</evidence>
<dbReference type="AlphaFoldDB" id="A0A6A6E1E0"/>
<reference evidence="2" key="1">
    <citation type="journal article" date="2020" name="Stud. Mycol.">
        <title>101 Dothideomycetes genomes: a test case for predicting lifestyles and emergence of pathogens.</title>
        <authorList>
            <person name="Haridas S."/>
            <person name="Albert R."/>
            <person name="Binder M."/>
            <person name="Bloem J."/>
            <person name="Labutti K."/>
            <person name="Salamov A."/>
            <person name="Andreopoulos B."/>
            <person name="Baker S."/>
            <person name="Barry K."/>
            <person name="Bills G."/>
            <person name="Bluhm B."/>
            <person name="Cannon C."/>
            <person name="Castanera R."/>
            <person name="Culley D."/>
            <person name="Daum C."/>
            <person name="Ezra D."/>
            <person name="Gonzalez J."/>
            <person name="Henrissat B."/>
            <person name="Kuo A."/>
            <person name="Liang C."/>
            <person name="Lipzen A."/>
            <person name="Lutzoni F."/>
            <person name="Magnuson J."/>
            <person name="Mondo S."/>
            <person name="Nolan M."/>
            <person name="Ohm R."/>
            <person name="Pangilinan J."/>
            <person name="Park H.-J."/>
            <person name="Ramirez L."/>
            <person name="Alfaro M."/>
            <person name="Sun H."/>
            <person name="Tritt A."/>
            <person name="Yoshinaga Y."/>
            <person name="Zwiers L.-H."/>
            <person name="Turgeon B."/>
            <person name="Goodwin S."/>
            <person name="Spatafora J."/>
            <person name="Crous P."/>
            <person name="Grigoriev I."/>
        </authorList>
    </citation>
    <scope>NUCLEOTIDE SEQUENCE</scope>
    <source>
        <strain evidence="2">CBS 207.26</strain>
    </source>
</reference>
<dbReference type="PANTHER" id="PTHR15696">
    <property type="entry name" value="SMG-7 SUPPRESSOR WITH MORPHOLOGICAL EFFECT ON GENITALIA PROTEIN 7"/>
    <property type="match status" value="1"/>
</dbReference>
<evidence type="ECO:0000259" key="1">
    <source>
        <dbReference type="Pfam" id="PF10373"/>
    </source>
</evidence>
<dbReference type="InterPro" id="IPR018834">
    <property type="entry name" value="DNA/RNA-bd_Est1-type"/>
</dbReference>
<dbReference type="GO" id="GO:0000184">
    <property type="term" value="P:nuclear-transcribed mRNA catabolic process, nonsense-mediated decay"/>
    <property type="evidence" value="ECO:0007669"/>
    <property type="project" value="TreeGrafter"/>
</dbReference>
<dbReference type="OrthoDB" id="3764612at2759"/>
<gene>
    <name evidence="2" type="ORF">K469DRAFT_777626</name>
</gene>
<dbReference type="InterPro" id="IPR011990">
    <property type="entry name" value="TPR-like_helical_dom_sf"/>
</dbReference>
<dbReference type="GO" id="GO:0042162">
    <property type="term" value="F:telomeric DNA binding"/>
    <property type="evidence" value="ECO:0007669"/>
    <property type="project" value="TreeGrafter"/>
</dbReference>
<proteinExistence type="predicted"/>
<organism evidence="2 3">
    <name type="scientific">Zopfia rhizophila CBS 207.26</name>
    <dbReference type="NCBI Taxonomy" id="1314779"/>
    <lineage>
        <taxon>Eukaryota</taxon>
        <taxon>Fungi</taxon>
        <taxon>Dikarya</taxon>
        <taxon>Ascomycota</taxon>
        <taxon>Pezizomycotina</taxon>
        <taxon>Dothideomycetes</taxon>
        <taxon>Dothideomycetes incertae sedis</taxon>
        <taxon>Zopfiaceae</taxon>
        <taxon>Zopfia</taxon>
    </lineage>
</organism>
<dbReference type="GO" id="GO:0005697">
    <property type="term" value="C:telomerase holoenzyme complex"/>
    <property type="evidence" value="ECO:0007669"/>
    <property type="project" value="TreeGrafter"/>
</dbReference>
<dbReference type="GO" id="GO:0070034">
    <property type="term" value="F:telomerase RNA binding"/>
    <property type="evidence" value="ECO:0007669"/>
    <property type="project" value="TreeGrafter"/>
</dbReference>
<dbReference type="PANTHER" id="PTHR15696:SF0">
    <property type="entry name" value="TELOMERASE-BINDING PROTEIN EST1A"/>
    <property type="match status" value="1"/>
</dbReference>